<dbReference type="OrthoDB" id="8032791at2"/>
<dbReference type="AlphaFoldDB" id="A0A238LJ06"/>
<feature type="compositionally biased region" description="Polar residues" evidence="1">
    <location>
        <begin position="191"/>
        <end position="200"/>
    </location>
</feature>
<reference evidence="2 3" key="1">
    <citation type="submission" date="2017-05" db="EMBL/GenBank/DDBJ databases">
        <authorList>
            <person name="Song R."/>
            <person name="Chenine A.L."/>
            <person name="Ruprecht R.M."/>
        </authorList>
    </citation>
    <scope>NUCLEOTIDE SEQUENCE [LARGE SCALE GENOMIC DNA]</scope>
    <source>
        <strain evidence="2 3">CECT 8899</strain>
    </source>
</reference>
<evidence type="ECO:0000256" key="1">
    <source>
        <dbReference type="SAM" id="MobiDB-lite"/>
    </source>
</evidence>
<gene>
    <name evidence="2" type="ORF">LOM8899_03869</name>
</gene>
<dbReference type="RefSeq" id="WP_093993873.1">
    <property type="nucleotide sequence ID" value="NZ_FXZK01000011.1"/>
</dbReference>
<organism evidence="2 3">
    <name type="scientific">Flavimaricola marinus</name>
    <dbReference type="NCBI Taxonomy" id="1819565"/>
    <lineage>
        <taxon>Bacteria</taxon>
        <taxon>Pseudomonadati</taxon>
        <taxon>Pseudomonadota</taxon>
        <taxon>Alphaproteobacteria</taxon>
        <taxon>Rhodobacterales</taxon>
        <taxon>Paracoccaceae</taxon>
        <taxon>Flavimaricola</taxon>
    </lineage>
</organism>
<dbReference type="EMBL" id="FXZK01000011">
    <property type="protein sequence ID" value="SMY09697.1"/>
    <property type="molecule type" value="Genomic_DNA"/>
</dbReference>
<evidence type="ECO:0008006" key="4">
    <source>
        <dbReference type="Google" id="ProtNLM"/>
    </source>
</evidence>
<proteinExistence type="predicted"/>
<protein>
    <recommendedName>
        <fullName evidence="4">Lipoprotein</fullName>
    </recommendedName>
</protein>
<accession>A0A238LJ06</accession>
<evidence type="ECO:0000313" key="2">
    <source>
        <dbReference type="EMBL" id="SMY09697.1"/>
    </source>
</evidence>
<sequence>MYRVALLTAFLALGACQQAPSDQLIEPESVYTVLDAGPARPLPVLGRITSTYAGQPTVWNTLDFSVGAIDPSANVTTYDGTTLLYVGGYLPDQDNREDFGRLRIEAELPQGAVPGAAGNVVIAVIDTPGYDAPRYVSGPDARLQVTQIAPPVDISEVYGEIFGTFVATLCRAASREAPPDTSDCKPIAGEFSTQGSIQGM</sequence>
<keyword evidence="3" id="KW-1185">Reference proteome</keyword>
<evidence type="ECO:0000313" key="3">
    <source>
        <dbReference type="Proteomes" id="UP000201613"/>
    </source>
</evidence>
<feature type="region of interest" description="Disordered" evidence="1">
    <location>
        <begin position="177"/>
        <end position="200"/>
    </location>
</feature>
<name>A0A238LJ06_9RHOB</name>
<dbReference type="Proteomes" id="UP000201613">
    <property type="component" value="Unassembled WGS sequence"/>
</dbReference>
<dbReference type="PROSITE" id="PS51257">
    <property type="entry name" value="PROKAR_LIPOPROTEIN"/>
    <property type="match status" value="1"/>
</dbReference>